<dbReference type="EMBL" id="FOBH01000006">
    <property type="protein sequence ID" value="SEL17800.1"/>
    <property type="molecule type" value="Genomic_DNA"/>
</dbReference>
<evidence type="ECO:0000256" key="1">
    <source>
        <dbReference type="SAM" id="SignalP"/>
    </source>
</evidence>
<proteinExistence type="predicted"/>
<protein>
    <submittedName>
        <fullName evidence="2">TIGR03790 family protein</fullName>
    </submittedName>
</protein>
<dbReference type="AlphaFoldDB" id="A0A1H7N2S3"/>
<dbReference type="Proteomes" id="UP000198620">
    <property type="component" value="Unassembled WGS sequence"/>
</dbReference>
<dbReference type="InterPro" id="IPR022265">
    <property type="entry name" value="CHP03790"/>
</dbReference>
<evidence type="ECO:0000313" key="2">
    <source>
        <dbReference type="EMBL" id="SEL17800.1"/>
    </source>
</evidence>
<dbReference type="NCBIfam" id="TIGR03790">
    <property type="entry name" value="TIGR03790 family protein"/>
    <property type="match status" value="1"/>
</dbReference>
<accession>A0A1H7N2S3</accession>
<dbReference type="STRING" id="1233.SAMN05216387_10632"/>
<feature type="chain" id="PRO_5011766010" evidence="1">
    <location>
        <begin position="27"/>
        <end position="414"/>
    </location>
</feature>
<gene>
    <name evidence="2" type="ORF">SAMN05216387_10632</name>
</gene>
<keyword evidence="1" id="KW-0732">Signal</keyword>
<sequence length="414" mass="45831">MSASLKVLTQLFLYLLISLPARPSFADAQPRIQLPRTGLAPGDLAVIINDADPLSRQIGDYYQKVRHIPAANVIHVDFPSGRDMLSKDEFQQLKAEVDRATPPHVQAYAVAWTVPYRVNCMSLTSALALGFDESYCSSECGPTKPSPYFNSSSLSPARDYQLRPAMMLAGINFDQVKALIDRGVAADQSFPKGHAYLVITPDKARSVRASYFERTTKELAGVFPIEIVEAEAITDRHDVLFYFTGLAQVPDLHTLEFLPGALADHLTSSGGQLTGSNQMSSLRWLEAGATASYGTVVEPCNHMQKFPFPGIAMFHYALGASAIEAYWKSVAWPGEGVFIGEPLAQPFAPKLRELRPGQFELQIFSPRERRLGVERSLSAAGPFRPLPRQISLRRGANLVRFKLTETEGYLRLRW</sequence>
<keyword evidence="3" id="KW-1185">Reference proteome</keyword>
<dbReference type="RefSeq" id="WP_090828693.1">
    <property type="nucleotide sequence ID" value="NZ_FOBH01000006.1"/>
</dbReference>
<organism evidence="2 3">
    <name type="scientific">Nitrosovibrio tenuis</name>
    <dbReference type="NCBI Taxonomy" id="1233"/>
    <lineage>
        <taxon>Bacteria</taxon>
        <taxon>Pseudomonadati</taxon>
        <taxon>Pseudomonadota</taxon>
        <taxon>Betaproteobacteria</taxon>
        <taxon>Nitrosomonadales</taxon>
        <taxon>Nitrosomonadaceae</taxon>
        <taxon>Nitrosovibrio</taxon>
    </lineage>
</organism>
<evidence type="ECO:0000313" key="3">
    <source>
        <dbReference type="Proteomes" id="UP000198620"/>
    </source>
</evidence>
<name>A0A1H7N2S3_9PROT</name>
<reference evidence="2 3" key="1">
    <citation type="submission" date="2016-10" db="EMBL/GenBank/DDBJ databases">
        <authorList>
            <person name="de Groot N.N."/>
        </authorList>
    </citation>
    <scope>NUCLEOTIDE SEQUENCE [LARGE SCALE GENOMIC DNA]</scope>
    <source>
        <strain evidence="2 3">Nv1</strain>
    </source>
</reference>
<feature type="signal peptide" evidence="1">
    <location>
        <begin position="1"/>
        <end position="26"/>
    </location>
</feature>
<dbReference type="OrthoDB" id="420256at2"/>